<dbReference type="PANTHER" id="PTHR45889:SF5">
    <property type="entry name" value="CELL ADHESION MOLECULE 3"/>
    <property type="match status" value="1"/>
</dbReference>
<accession>A0ABN9C648</accession>
<evidence type="ECO:0000313" key="3">
    <source>
        <dbReference type="Proteomes" id="UP001162483"/>
    </source>
</evidence>
<dbReference type="InterPro" id="IPR013783">
    <property type="entry name" value="Ig-like_fold"/>
</dbReference>
<organism evidence="2 3">
    <name type="scientific">Staurois parvus</name>
    <dbReference type="NCBI Taxonomy" id="386267"/>
    <lineage>
        <taxon>Eukaryota</taxon>
        <taxon>Metazoa</taxon>
        <taxon>Chordata</taxon>
        <taxon>Craniata</taxon>
        <taxon>Vertebrata</taxon>
        <taxon>Euteleostomi</taxon>
        <taxon>Amphibia</taxon>
        <taxon>Batrachia</taxon>
        <taxon>Anura</taxon>
        <taxon>Neobatrachia</taxon>
        <taxon>Ranoidea</taxon>
        <taxon>Ranidae</taxon>
        <taxon>Staurois</taxon>
    </lineage>
</organism>
<gene>
    <name evidence="2" type="ORF">SPARVUS_LOCUS4345769</name>
</gene>
<dbReference type="InterPro" id="IPR013098">
    <property type="entry name" value="Ig_I-set"/>
</dbReference>
<dbReference type="Pfam" id="PF07654">
    <property type="entry name" value="C1-set"/>
    <property type="match status" value="1"/>
</dbReference>
<evidence type="ECO:0000259" key="1">
    <source>
        <dbReference type="PROSITE" id="PS50835"/>
    </source>
</evidence>
<dbReference type="PROSITE" id="PS50835">
    <property type="entry name" value="IG_LIKE"/>
    <property type="match status" value="1"/>
</dbReference>
<dbReference type="InterPro" id="IPR003597">
    <property type="entry name" value="Ig_C1-set"/>
</dbReference>
<evidence type="ECO:0000313" key="2">
    <source>
        <dbReference type="EMBL" id="CAI9555180.1"/>
    </source>
</evidence>
<dbReference type="SMART" id="SM00407">
    <property type="entry name" value="IGc1"/>
    <property type="match status" value="1"/>
</dbReference>
<dbReference type="InterPro" id="IPR036179">
    <property type="entry name" value="Ig-like_dom_sf"/>
</dbReference>
<sequence>MCMNTMKEKVTVFRSGCSMEKTEILKGNAELHIPQVQFSDEGDYTCTVINTPEKEEGRVTLQVSVPPSAYLTPNDLTIESGSEKTVTCEVHTFYPKDVSIRWGQYRKGSSDCELLEIWTCVKNVLTNSDGTYNVTSLLTLNPKKEDDGNTYSCIISHRSLRTELSRNLTLTVTEKQDNTSEPLSRLWS</sequence>
<dbReference type="EMBL" id="CATNWA010007971">
    <property type="protein sequence ID" value="CAI9555180.1"/>
    <property type="molecule type" value="Genomic_DNA"/>
</dbReference>
<name>A0ABN9C648_9NEOB</name>
<proteinExistence type="predicted"/>
<dbReference type="PANTHER" id="PTHR45889">
    <property type="entry name" value="IG-LIKE DOMAIN-CONTAINING PROTEIN"/>
    <property type="match status" value="1"/>
</dbReference>
<dbReference type="SMART" id="SM00409">
    <property type="entry name" value="IG"/>
    <property type="match status" value="2"/>
</dbReference>
<reference evidence="2" key="1">
    <citation type="submission" date="2023-05" db="EMBL/GenBank/DDBJ databases">
        <authorList>
            <person name="Stuckert A."/>
        </authorList>
    </citation>
    <scope>NUCLEOTIDE SEQUENCE</scope>
</reference>
<dbReference type="InterPro" id="IPR007110">
    <property type="entry name" value="Ig-like_dom"/>
</dbReference>
<dbReference type="Gene3D" id="2.60.40.10">
    <property type="entry name" value="Immunoglobulins"/>
    <property type="match status" value="2"/>
</dbReference>
<feature type="domain" description="Ig-like" evidence="1">
    <location>
        <begin position="67"/>
        <end position="169"/>
    </location>
</feature>
<dbReference type="Pfam" id="PF07679">
    <property type="entry name" value="I-set"/>
    <property type="match status" value="1"/>
</dbReference>
<dbReference type="InterPro" id="IPR003599">
    <property type="entry name" value="Ig_sub"/>
</dbReference>
<comment type="caution">
    <text evidence="2">The sequence shown here is derived from an EMBL/GenBank/DDBJ whole genome shotgun (WGS) entry which is preliminary data.</text>
</comment>
<dbReference type="CDD" id="cd00098">
    <property type="entry name" value="IgC1"/>
    <property type="match status" value="1"/>
</dbReference>
<dbReference type="Proteomes" id="UP001162483">
    <property type="component" value="Unassembled WGS sequence"/>
</dbReference>
<dbReference type="SUPFAM" id="SSF48726">
    <property type="entry name" value="Immunoglobulin"/>
    <property type="match status" value="2"/>
</dbReference>
<protein>
    <recommendedName>
        <fullName evidence="1">Ig-like domain-containing protein</fullName>
    </recommendedName>
</protein>
<keyword evidence="3" id="KW-1185">Reference proteome</keyword>